<protein>
    <submittedName>
        <fullName evidence="3">Dipeptidyl aminopeptidase 4</fullName>
        <ecNumber evidence="3">3.4.14.5</ecNumber>
    </submittedName>
</protein>
<evidence type="ECO:0000259" key="1">
    <source>
        <dbReference type="Pfam" id="PF00326"/>
    </source>
</evidence>
<dbReference type="InterPro" id="IPR002469">
    <property type="entry name" value="Peptidase_S9B_N"/>
</dbReference>
<dbReference type="InterPro" id="IPR001375">
    <property type="entry name" value="Peptidase_S9_cat"/>
</dbReference>
<gene>
    <name evidence="3" type="primary">dap4_3</name>
    <name evidence="3" type="ORF">SDC9_27197</name>
</gene>
<dbReference type="EC" id="3.4.14.5" evidence="3"/>
<dbReference type="GO" id="GO:0004177">
    <property type="term" value="F:aminopeptidase activity"/>
    <property type="evidence" value="ECO:0007669"/>
    <property type="project" value="UniProtKB-KW"/>
</dbReference>
<dbReference type="Gene3D" id="2.140.10.30">
    <property type="entry name" value="Dipeptidylpeptidase IV, N-terminal domain"/>
    <property type="match status" value="1"/>
</dbReference>
<evidence type="ECO:0000259" key="2">
    <source>
        <dbReference type="Pfam" id="PF00930"/>
    </source>
</evidence>
<feature type="domain" description="Peptidase S9 prolyl oligopeptidase catalytic" evidence="1">
    <location>
        <begin position="498"/>
        <end position="698"/>
    </location>
</feature>
<dbReference type="Gene3D" id="3.40.50.1820">
    <property type="entry name" value="alpha/beta hydrolase"/>
    <property type="match status" value="1"/>
</dbReference>
<proteinExistence type="predicted"/>
<dbReference type="SUPFAM" id="SSF53474">
    <property type="entry name" value="alpha/beta-Hydrolases"/>
    <property type="match status" value="1"/>
</dbReference>
<keyword evidence="3" id="KW-0645">Protease</keyword>
<dbReference type="InterPro" id="IPR029058">
    <property type="entry name" value="AB_hydrolase_fold"/>
</dbReference>
<organism evidence="3">
    <name type="scientific">bioreactor metagenome</name>
    <dbReference type="NCBI Taxonomy" id="1076179"/>
    <lineage>
        <taxon>unclassified sequences</taxon>
        <taxon>metagenomes</taxon>
        <taxon>ecological metagenomes</taxon>
    </lineage>
</organism>
<name>A0A644UR58_9ZZZZ</name>
<feature type="domain" description="Dipeptidylpeptidase IV N-terminal" evidence="2">
    <location>
        <begin position="88"/>
        <end position="407"/>
    </location>
</feature>
<dbReference type="EMBL" id="VSSQ01000148">
    <property type="protein sequence ID" value="MPL81282.1"/>
    <property type="molecule type" value="Genomic_DNA"/>
</dbReference>
<accession>A0A644UR58</accession>
<comment type="caution">
    <text evidence="3">The sequence shown here is derived from an EMBL/GenBank/DDBJ whole genome shotgun (WGS) entry which is preliminary data.</text>
</comment>
<keyword evidence="3" id="KW-0031">Aminopeptidase</keyword>
<sequence length="699" mass="80457">MKNFIRKSIVTLLAIIFIVHVNAQDIKQLSMVLSWKDNSTLLMAGFDKDKRIYKEYNIITGVSAEVEKPSEVKRATVFIKDGDIVYSDENGAESIITKTSCEERNPELSPDGKRIAFTRENDLYSIAIDGAGEMRYTFDGTELIMNGWASWVYYEEILGRPSRYKAFWWSPDSKSIAFMRFDDTNVPMFPIYEASGKHGKIVQTRYPKAGDENPRVKIGFADVDAGGVIWGDFNENEDQYFGTPYWNSNSNELLVQWMDRDQSNFVLYSVKKVSGEKRVVYKEHQNSWIDWLEEVRFGNEGFYFVRDFELWEQIYFQSYDGKKLIKLTDGKNWGIRFTDFNEQERVLYFTSRRETSERGDFYQLSWNKGMNKREIKRLSKGSWNFTSVILSPDKKHYVANVSSVSDPTSTLVVSLSKKGVVKEGEHIVIQDAAEGADLSIIPMAEMLFITTEDGYRLPASVIWPENMDKNKRYPVIVNMYGGPNSGTVMDTWRNPSDETKFWYKKGVIQISIDHRASGHCGKEGLNFIHRNLGKQEIEDYILWAKYLHSLPFVNKEKIGITGFSYGGTMTLLALTEGAEYFRFGVAGGGVYDWHLYDSHYTERYMDTPQANPEGYKNTSVLGKVSKYRSESGSRLYITHGTSDDNVHFQNTLQLIDALQRSGKQFELMIYPGGMHGYRGAQSIHDREATRSFWLKNLFD</sequence>
<dbReference type="GO" id="GO:0008236">
    <property type="term" value="F:serine-type peptidase activity"/>
    <property type="evidence" value="ECO:0007669"/>
    <property type="project" value="InterPro"/>
</dbReference>
<dbReference type="GO" id="GO:0006508">
    <property type="term" value="P:proteolysis"/>
    <property type="evidence" value="ECO:0007669"/>
    <property type="project" value="InterPro"/>
</dbReference>
<dbReference type="PANTHER" id="PTHR11731">
    <property type="entry name" value="PROTEASE FAMILY S9B,C DIPEPTIDYL-PEPTIDASE IV-RELATED"/>
    <property type="match status" value="1"/>
</dbReference>
<evidence type="ECO:0000313" key="3">
    <source>
        <dbReference type="EMBL" id="MPL81282.1"/>
    </source>
</evidence>
<dbReference type="Pfam" id="PF00930">
    <property type="entry name" value="DPPIV_N"/>
    <property type="match status" value="1"/>
</dbReference>
<dbReference type="SUPFAM" id="SSF82171">
    <property type="entry name" value="DPP6 N-terminal domain-like"/>
    <property type="match status" value="1"/>
</dbReference>
<dbReference type="GO" id="GO:0008239">
    <property type="term" value="F:dipeptidyl-peptidase activity"/>
    <property type="evidence" value="ECO:0007669"/>
    <property type="project" value="UniProtKB-EC"/>
</dbReference>
<keyword evidence="3" id="KW-0378">Hydrolase</keyword>
<reference evidence="3" key="1">
    <citation type="submission" date="2019-08" db="EMBL/GenBank/DDBJ databases">
        <authorList>
            <person name="Kucharzyk K."/>
            <person name="Murdoch R.W."/>
            <person name="Higgins S."/>
            <person name="Loffler F."/>
        </authorList>
    </citation>
    <scope>NUCLEOTIDE SEQUENCE</scope>
</reference>
<dbReference type="Pfam" id="PF00326">
    <property type="entry name" value="Peptidase_S9"/>
    <property type="match status" value="1"/>
</dbReference>
<dbReference type="InterPro" id="IPR050278">
    <property type="entry name" value="Serine_Prot_S9B/DPPIV"/>
</dbReference>
<dbReference type="AlphaFoldDB" id="A0A644UR58"/>
<dbReference type="PANTHER" id="PTHR11731:SF193">
    <property type="entry name" value="DIPEPTIDYL PEPTIDASE 9"/>
    <property type="match status" value="1"/>
</dbReference>